<name>A0A916YB30_9SPHN</name>
<dbReference type="InterPro" id="IPR027268">
    <property type="entry name" value="Peptidase_M4/M1_CTD_sf"/>
</dbReference>
<gene>
    <name evidence="3" type="ORF">GCM10010989_08940</name>
</gene>
<dbReference type="InterPro" id="IPR007963">
    <property type="entry name" value="Peptidase_M61_catalytic"/>
</dbReference>
<dbReference type="EMBL" id="BMIO01000002">
    <property type="protein sequence ID" value="GGD37020.1"/>
    <property type="molecule type" value="Genomic_DNA"/>
</dbReference>
<evidence type="ECO:0000259" key="2">
    <source>
        <dbReference type="SMART" id="SM00228"/>
    </source>
</evidence>
<dbReference type="InterPro" id="IPR036034">
    <property type="entry name" value="PDZ_sf"/>
</dbReference>
<dbReference type="Pfam" id="PF05299">
    <property type="entry name" value="Peptidase_M61"/>
    <property type="match status" value="1"/>
</dbReference>
<feature type="domain" description="PDZ" evidence="2">
    <location>
        <begin position="542"/>
        <end position="608"/>
    </location>
</feature>
<organism evidence="3 4">
    <name type="scientific">Croceicoccus pelagius</name>
    <dbReference type="NCBI Taxonomy" id="1703341"/>
    <lineage>
        <taxon>Bacteria</taxon>
        <taxon>Pseudomonadati</taxon>
        <taxon>Pseudomonadota</taxon>
        <taxon>Alphaproteobacteria</taxon>
        <taxon>Sphingomonadales</taxon>
        <taxon>Erythrobacteraceae</taxon>
        <taxon>Croceicoccus</taxon>
    </lineage>
</organism>
<dbReference type="Gene3D" id="2.30.42.10">
    <property type="match status" value="1"/>
</dbReference>
<keyword evidence="1" id="KW-0732">Signal</keyword>
<feature type="signal peptide" evidence="1">
    <location>
        <begin position="1"/>
        <end position="16"/>
    </location>
</feature>
<feature type="chain" id="PRO_5036711841" evidence="1">
    <location>
        <begin position="17"/>
        <end position="644"/>
    </location>
</feature>
<keyword evidence="4" id="KW-1185">Reference proteome</keyword>
<dbReference type="SUPFAM" id="SSF50156">
    <property type="entry name" value="PDZ domain-like"/>
    <property type="match status" value="1"/>
</dbReference>
<protein>
    <submittedName>
        <fullName evidence="3">Peptidase M61</fullName>
    </submittedName>
</protein>
<evidence type="ECO:0000313" key="3">
    <source>
        <dbReference type="EMBL" id="GGD37020.1"/>
    </source>
</evidence>
<dbReference type="SMART" id="SM00228">
    <property type="entry name" value="PDZ"/>
    <property type="match status" value="1"/>
</dbReference>
<dbReference type="InterPro" id="IPR040756">
    <property type="entry name" value="Peptidase_M61_N"/>
</dbReference>
<reference evidence="3 4" key="1">
    <citation type="journal article" date="2014" name="Int. J. Syst. Evol. Microbiol.">
        <title>Complete genome sequence of Corynebacterium casei LMG S-19264T (=DSM 44701T), isolated from a smear-ripened cheese.</title>
        <authorList>
            <consortium name="US DOE Joint Genome Institute (JGI-PGF)"/>
            <person name="Walter F."/>
            <person name="Albersmeier A."/>
            <person name="Kalinowski J."/>
            <person name="Ruckert C."/>
        </authorList>
    </citation>
    <scope>NUCLEOTIDE SEQUENCE [LARGE SCALE GENOMIC DNA]</scope>
    <source>
        <strain evidence="3 4">CGMCC 1.15358</strain>
    </source>
</reference>
<dbReference type="InterPro" id="IPR001478">
    <property type="entry name" value="PDZ"/>
</dbReference>
<proteinExistence type="predicted"/>
<sequence>MIALLAASALASPAVAQTQTQSGAEAVRSLPAAGLTLSQAVPNPVDTPFPGGTIKIDVDATDLARGLFRTTETIPVAAGTDKLTLLYPQWLPGRHAGLAKIRNLTGIRFTVDGKDVAWERDPVEVYAFHLDLPAGASEVVAHLVYTSALRSSEGRVVMTPEMMNLKFEEMTLYPAGHYVRRIAVKPTVTFPAGWDVATALDGMARSGDTVTWAQTDYQTLVDSPIFAGEHHREWDLGHDAQLQVFAHSPEYLDATDEQIGSVRALMDEAVILFGNQQWDHYDFLLGLTDTLGGIGLEHHRSSENTLPPDTFEDWEKNEYRVDLLPHELTHSWNGKFRRPVGSWTPDYRQPMQNELLWVYEGQTQYWDLPLSARSGMQSKEMVLGEIARSAAEYASEPGRSWRSLVDTTNDPQVGQRASKPYYSYARGEEYYNEGALVWLEADMLIRSETNGRKSLDDFAKLFFGGHPGDWGEITYDFDDVVETLNTIHPHDWATFLRERVYAAGAPAPIKGIELGGYKLVFKEEPNPFDKSLMAKGALRLEHSLGMVLSETGAVTSVIWDGVAFKAGIVSGAEIVAVNGEEYSADKLKKAITAAKAGGSIDLLVKRGGRYTTVPVAYDGGLRWPWIEKAVKGKAHIDRWLEPRR</sequence>
<evidence type="ECO:0000256" key="1">
    <source>
        <dbReference type="SAM" id="SignalP"/>
    </source>
</evidence>
<dbReference type="Pfam" id="PF17899">
    <property type="entry name" value="Peptidase_M61_N"/>
    <property type="match status" value="1"/>
</dbReference>
<dbReference type="AlphaFoldDB" id="A0A916YB30"/>
<dbReference type="InterPro" id="IPR024191">
    <property type="entry name" value="Peptidase_M61"/>
</dbReference>
<dbReference type="Gene3D" id="1.10.390.10">
    <property type="entry name" value="Neutral Protease Domain 2"/>
    <property type="match status" value="1"/>
</dbReference>
<comment type="caution">
    <text evidence="3">The sequence shown here is derived from an EMBL/GenBank/DDBJ whole genome shotgun (WGS) entry which is preliminary data.</text>
</comment>
<dbReference type="Proteomes" id="UP000598997">
    <property type="component" value="Unassembled WGS sequence"/>
</dbReference>
<evidence type="ECO:0000313" key="4">
    <source>
        <dbReference type="Proteomes" id="UP000598997"/>
    </source>
</evidence>
<accession>A0A916YB30</accession>
<dbReference type="Gene3D" id="2.60.40.3650">
    <property type="match status" value="1"/>
</dbReference>
<dbReference type="PIRSF" id="PIRSF016493">
    <property type="entry name" value="Glycyl_aminpptds"/>
    <property type="match status" value="1"/>
</dbReference>